<evidence type="ECO:0000313" key="2">
    <source>
        <dbReference type="Proteomes" id="UP000325054"/>
    </source>
</evidence>
<reference evidence="1 2" key="1">
    <citation type="submission" date="2019-08" db="EMBL/GenBank/DDBJ databases">
        <title>Bacillus genomes from the desert of Cuatro Cienegas, Coahuila.</title>
        <authorList>
            <person name="Olmedo-Alvarez G."/>
        </authorList>
    </citation>
    <scope>NUCLEOTIDE SEQUENCE [LARGE SCALE GENOMIC DNA]</scope>
    <source>
        <strain evidence="1 2">CH451a_14T</strain>
    </source>
</reference>
<name>A0A5D4TM54_9BACI</name>
<gene>
    <name evidence="1" type="ORF">FZC80_17400</name>
</gene>
<sequence length="78" mass="8960">MTTTNEKVTVKVNSNEFIWNPKSGLFTFDGAPALLFWDSAIELFLNIQLKNIHTFSTLQHGVEFAVEQNGFEIKRKKE</sequence>
<dbReference type="AlphaFoldDB" id="A0A5D4TM54"/>
<dbReference type="EMBL" id="VTEW01000016">
    <property type="protein sequence ID" value="TYS75562.1"/>
    <property type="molecule type" value="Genomic_DNA"/>
</dbReference>
<proteinExistence type="predicted"/>
<dbReference type="RefSeq" id="WP_148992648.1">
    <property type="nucleotide sequence ID" value="NZ_VTEW01000016.1"/>
</dbReference>
<evidence type="ECO:0000313" key="1">
    <source>
        <dbReference type="EMBL" id="TYS75562.1"/>
    </source>
</evidence>
<organism evidence="1 2">
    <name type="scientific">Rossellomorea aquimaris</name>
    <dbReference type="NCBI Taxonomy" id="189382"/>
    <lineage>
        <taxon>Bacteria</taxon>
        <taxon>Bacillati</taxon>
        <taxon>Bacillota</taxon>
        <taxon>Bacilli</taxon>
        <taxon>Bacillales</taxon>
        <taxon>Bacillaceae</taxon>
        <taxon>Rossellomorea</taxon>
    </lineage>
</organism>
<accession>A0A5D4TM54</accession>
<comment type="caution">
    <text evidence="1">The sequence shown here is derived from an EMBL/GenBank/DDBJ whole genome shotgun (WGS) entry which is preliminary data.</text>
</comment>
<dbReference type="Proteomes" id="UP000325054">
    <property type="component" value="Unassembled WGS sequence"/>
</dbReference>
<protein>
    <submittedName>
        <fullName evidence="1">Uncharacterized protein</fullName>
    </submittedName>
</protein>